<dbReference type="EMBL" id="KN880432">
    <property type="protein sequence ID" value="KIY74133.1"/>
    <property type="molecule type" value="Genomic_DNA"/>
</dbReference>
<feature type="domain" description="TNase-like" evidence="9">
    <location>
        <begin position="59"/>
        <end position="224"/>
    </location>
</feature>
<accession>A0A0D7BUB8</accession>
<dbReference type="Proteomes" id="UP000054007">
    <property type="component" value="Unassembled WGS sequence"/>
</dbReference>
<keyword evidence="8" id="KW-0812">Transmembrane</keyword>
<dbReference type="InterPro" id="IPR016071">
    <property type="entry name" value="Staphylococal_nuclease_OB-fold"/>
</dbReference>
<proteinExistence type="inferred from homology"/>
<evidence type="ECO:0000256" key="8">
    <source>
        <dbReference type="SAM" id="Phobius"/>
    </source>
</evidence>
<evidence type="ECO:0000313" key="11">
    <source>
        <dbReference type="Proteomes" id="UP000054007"/>
    </source>
</evidence>
<evidence type="ECO:0000256" key="3">
    <source>
        <dbReference type="ARBA" id="ARBA00005435"/>
    </source>
</evidence>
<feature type="transmembrane region" description="Helical" evidence="8">
    <location>
        <begin position="17"/>
        <end position="37"/>
    </location>
</feature>
<sequence length="258" mass="28931">MSSLTAFINADAYPPEVIAATTFVVGAVTTLGGRSIYKRFFRRIQNTDWVTPGMVANKRWVKGVVTSVGDADNFRLYHTPAFGWRGPLRFRRVPTTSKELKDQTIHIRIAGVDAPEASHFGREAQPYSAEALAWLRQKILGKRVHCQLLRRDQYGRTVAYVALPQRLIPSTRLSKKRNLALEMLRAGWATTYQQYGAEHGSIGKAEFLRIEAEAKIARVGQWKSGIKGESPAEYKRRQAASEAMVKGARSFFTRASTT</sequence>
<evidence type="ECO:0000256" key="5">
    <source>
        <dbReference type="ARBA" id="ARBA00022759"/>
    </source>
</evidence>
<dbReference type="STRING" id="1314674.A0A0D7BUB8"/>
<evidence type="ECO:0000313" key="10">
    <source>
        <dbReference type="EMBL" id="KIY74133.1"/>
    </source>
</evidence>
<gene>
    <name evidence="10" type="ORF">CYLTODRAFT_439431</name>
</gene>
<protein>
    <submittedName>
        <fullName evidence="10">Nuclease</fullName>
    </submittedName>
</protein>
<keyword evidence="11" id="KW-1185">Reference proteome</keyword>
<dbReference type="GO" id="GO:0005739">
    <property type="term" value="C:mitochondrion"/>
    <property type="evidence" value="ECO:0007669"/>
    <property type="project" value="UniProtKB-SubCell"/>
</dbReference>
<keyword evidence="5" id="KW-0255">Endonuclease</keyword>
<dbReference type="OrthoDB" id="430293at2759"/>
<dbReference type="PANTHER" id="PTHR12302">
    <property type="entry name" value="EBNA2 BINDING PROTEIN P100"/>
    <property type="match status" value="1"/>
</dbReference>
<dbReference type="GO" id="GO:0016787">
    <property type="term" value="F:hydrolase activity"/>
    <property type="evidence" value="ECO:0007669"/>
    <property type="project" value="UniProtKB-KW"/>
</dbReference>
<comment type="subcellular location">
    <subcellularLocation>
        <location evidence="1">Membrane</location>
        <topology evidence="1">Single-pass membrane protein</topology>
    </subcellularLocation>
    <subcellularLocation>
        <location evidence="2">Mitochondrion</location>
    </subcellularLocation>
</comment>
<dbReference type="PANTHER" id="PTHR12302:SF3">
    <property type="entry name" value="SERINE_THREONINE-PROTEIN KINASE 31"/>
    <property type="match status" value="1"/>
</dbReference>
<evidence type="ECO:0000256" key="2">
    <source>
        <dbReference type="ARBA" id="ARBA00004173"/>
    </source>
</evidence>
<keyword evidence="4" id="KW-0540">Nuclease</keyword>
<comment type="similarity">
    <text evidence="3">Belongs to the LCL3 family.</text>
</comment>
<evidence type="ECO:0000256" key="4">
    <source>
        <dbReference type="ARBA" id="ARBA00022722"/>
    </source>
</evidence>
<keyword evidence="6" id="KW-0378">Hydrolase</keyword>
<evidence type="ECO:0000256" key="7">
    <source>
        <dbReference type="ARBA" id="ARBA00022837"/>
    </source>
</evidence>
<dbReference type="GO" id="GO:0004519">
    <property type="term" value="F:endonuclease activity"/>
    <property type="evidence" value="ECO:0007669"/>
    <property type="project" value="UniProtKB-KW"/>
</dbReference>
<dbReference type="GO" id="GO:0016020">
    <property type="term" value="C:membrane"/>
    <property type="evidence" value="ECO:0007669"/>
    <property type="project" value="UniProtKB-SubCell"/>
</dbReference>
<evidence type="ECO:0000256" key="6">
    <source>
        <dbReference type="ARBA" id="ARBA00022801"/>
    </source>
</evidence>
<dbReference type="Gene3D" id="2.40.50.90">
    <property type="match status" value="1"/>
</dbReference>
<evidence type="ECO:0000256" key="1">
    <source>
        <dbReference type="ARBA" id="ARBA00004167"/>
    </source>
</evidence>
<dbReference type="SMART" id="SM00318">
    <property type="entry name" value="SNc"/>
    <property type="match status" value="1"/>
</dbReference>
<keyword evidence="7" id="KW-0106">Calcium</keyword>
<dbReference type="InterPro" id="IPR035437">
    <property type="entry name" value="SNase_OB-fold_sf"/>
</dbReference>
<keyword evidence="8" id="KW-0472">Membrane</keyword>
<evidence type="ECO:0000259" key="9">
    <source>
        <dbReference type="PROSITE" id="PS50830"/>
    </source>
</evidence>
<dbReference type="Pfam" id="PF00565">
    <property type="entry name" value="SNase"/>
    <property type="match status" value="1"/>
</dbReference>
<reference evidence="10 11" key="1">
    <citation type="journal article" date="2015" name="Fungal Genet. Biol.">
        <title>Evolution of novel wood decay mechanisms in Agaricales revealed by the genome sequences of Fistulina hepatica and Cylindrobasidium torrendii.</title>
        <authorList>
            <person name="Floudas D."/>
            <person name="Held B.W."/>
            <person name="Riley R."/>
            <person name="Nagy L.G."/>
            <person name="Koehler G."/>
            <person name="Ransdell A.S."/>
            <person name="Younus H."/>
            <person name="Chow J."/>
            <person name="Chiniquy J."/>
            <person name="Lipzen A."/>
            <person name="Tritt A."/>
            <person name="Sun H."/>
            <person name="Haridas S."/>
            <person name="LaButti K."/>
            <person name="Ohm R.A."/>
            <person name="Kues U."/>
            <person name="Blanchette R.A."/>
            <person name="Grigoriev I.V."/>
            <person name="Minto R.E."/>
            <person name="Hibbett D.S."/>
        </authorList>
    </citation>
    <scope>NUCLEOTIDE SEQUENCE [LARGE SCALE GENOMIC DNA]</scope>
    <source>
        <strain evidence="10 11">FP15055 ss-10</strain>
    </source>
</reference>
<dbReference type="SUPFAM" id="SSF50199">
    <property type="entry name" value="Staphylococcal nuclease"/>
    <property type="match status" value="1"/>
</dbReference>
<dbReference type="PROSITE" id="PS50830">
    <property type="entry name" value="TNASE_3"/>
    <property type="match status" value="1"/>
</dbReference>
<organism evidence="10 11">
    <name type="scientific">Cylindrobasidium torrendii FP15055 ss-10</name>
    <dbReference type="NCBI Taxonomy" id="1314674"/>
    <lineage>
        <taxon>Eukaryota</taxon>
        <taxon>Fungi</taxon>
        <taxon>Dikarya</taxon>
        <taxon>Basidiomycota</taxon>
        <taxon>Agaricomycotina</taxon>
        <taxon>Agaricomycetes</taxon>
        <taxon>Agaricomycetidae</taxon>
        <taxon>Agaricales</taxon>
        <taxon>Marasmiineae</taxon>
        <taxon>Physalacriaceae</taxon>
        <taxon>Cylindrobasidium</taxon>
    </lineage>
</organism>
<dbReference type="AlphaFoldDB" id="A0A0D7BUB8"/>
<name>A0A0D7BUB8_9AGAR</name>
<keyword evidence="8" id="KW-1133">Transmembrane helix</keyword>